<gene>
    <name evidence="2" type="ORF">ENI96_10885</name>
</gene>
<protein>
    <submittedName>
        <fullName evidence="2">Threonylcarbamoyl-AMP synthase</fullName>
    </submittedName>
</protein>
<dbReference type="Proteomes" id="UP000886251">
    <property type="component" value="Unassembled WGS sequence"/>
</dbReference>
<dbReference type="Pfam" id="PF01300">
    <property type="entry name" value="Sua5_yciO_yrdC"/>
    <property type="match status" value="1"/>
</dbReference>
<evidence type="ECO:0000259" key="1">
    <source>
        <dbReference type="PROSITE" id="PS51163"/>
    </source>
</evidence>
<dbReference type="Gene3D" id="3.90.870.10">
    <property type="entry name" value="DHBP synthase"/>
    <property type="match status" value="1"/>
</dbReference>
<evidence type="ECO:0000313" key="2">
    <source>
        <dbReference type="EMBL" id="HEB96920.1"/>
    </source>
</evidence>
<dbReference type="AlphaFoldDB" id="A0A831W9H2"/>
<dbReference type="InterPro" id="IPR052532">
    <property type="entry name" value="SUA5_domain"/>
</dbReference>
<dbReference type="PANTHER" id="PTHR42828:SF3">
    <property type="entry name" value="THREONYLCARBAMOYL-AMP SYNTHASE"/>
    <property type="match status" value="1"/>
</dbReference>
<feature type="domain" description="YrdC-like" evidence="1">
    <location>
        <begin position="14"/>
        <end position="200"/>
    </location>
</feature>
<dbReference type="InterPro" id="IPR006070">
    <property type="entry name" value="Sua5-like_dom"/>
</dbReference>
<organism evidence="2">
    <name type="scientific">Sedimenticola thiotaurini</name>
    <dbReference type="NCBI Taxonomy" id="1543721"/>
    <lineage>
        <taxon>Bacteria</taxon>
        <taxon>Pseudomonadati</taxon>
        <taxon>Pseudomonadota</taxon>
        <taxon>Gammaproteobacteria</taxon>
        <taxon>Chromatiales</taxon>
        <taxon>Sedimenticolaceae</taxon>
        <taxon>Sedimenticola</taxon>
    </lineage>
</organism>
<name>A0A831W9H2_9GAMM</name>
<proteinExistence type="predicted"/>
<dbReference type="InterPro" id="IPR017945">
    <property type="entry name" value="DHBP_synth_RibB-like_a/b_dom"/>
</dbReference>
<dbReference type="PROSITE" id="PS51163">
    <property type="entry name" value="YRDC"/>
    <property type="match status" value="1"/>
</dbReference>
<comment type="caution">
    <text evidence="2">The sequence shown here is derived from an EMBL/GenBank/DDBJ whole genome shotgun (WGS) entry which is preliminary data.</text>
</comment>
<reference evidence="2" key="1">
    <citation type="journal article" date="2020" name="mSystems">
        <title>Genome- and Community-Level Interaction Insights into Carbon Utilization and Element Cycling Functions of Hydrothermarchaeota in Hydrothermal Sediment.</title>
        <authorList>
            <person name="Zhou Z."/>
            <person name="Liu Y."/>
            <person name="Xu W."/>
            <person name="Pan J."/>
            <person name="Luo Z.H."/>
            <person name="Li M."/>
        </authorList>
    </citation>
    <scope>NUCLEOTIDE SEQUENCE [LARGE SCALE GENOMIC DNA]</scope>
    <source>
        <strain evidence="2">HyVt-443</strain>
    </source>
</reference>
<dbReference type="SUPFAM" id="SSF55821">
    <property type="entry name" value="YrdC/RibB"/>
    <property type="match status" value="1"/>
</dbReference>
<accession>A0A831W9H2</accession>
<sequence>MAQLFQIHPDNPQPRLIRQAVEIIRSGGLVIYPTDSSYALGCQIGDKGAMERIRQIRQLDDKHNFTLVCRDLSEISSYARVGNQHYRMLKVLTPGPYTFIFRATKQVPRRLQHPKRKTIGIRVPDNRIVQALLEELGEPLMSSTLILPGEGEPMTDPYEMKQVLGHQVDLIIDGGYCGYEPTTVVDMEQETPAVVRVGRGDVELFDEL</sequence>
<dbReference type="GO" id="GO:0003725">
    <property type="term" value="F:double-stranded RNA binding"/>
    <property type="evidence" value="ECO:0007669"/>
    <property type="project" value="InterPro"/>
</dbReference>
<dbReference type="EMBL" id="DRKP01000128">
    <property type="protein sequence ID" value="HEB96920.1"/>
    <property type="molecule type" value="Genomic_DNA"/>
</dbReference>
<dbReference type="PANTHER" id="PTHR42828">
    <property type="entry name" value="DHBP SYNTHASE RIBB-LIKE ALPHA/BETA DOMAIN-CONTAINING PROTEIN"/>
    <property type="match status" value="1"/>
</dbReference>
<dbReference type="NCBIfam" id="TIGR00057">
    <property type="entry name" value="L-threonylcarbamoyladenylate synthase"/>
    <property type="match status" value="1"/>
</dbReference>